<dbReference type="PANTHER" id="PTHR48207:SF3">
    <property type="entry name" value="SUCCINATE--HYDROXYMETHYLGLUTARATE COA-TRANSFERASE"/>
    <property type="match status" value="1"/>
</dbReference>
<dbReference type="EMBL" id="WXYO01000006">
    <property type="protein sequence ID" value="NAS13112.1"/>
    <property type="molecule type" value="Genomic_DNA"/>
</dbReference>
<dbReference type="SUPFAM" id="SSF89796">
    <property type="entry name" value="CoA-transferase family III (CaiB/BaiF)"/>
    <property type="match status" value="1"/>
</dbReference>
<comment type="caution">
    <text evidence="2">The sequence shown here is derived from an EMBL/GenBank/DDBJ whole genome shotgun (WGS) entry which is preliminary data.</text>
</comment>
<dbReference type="Gene3D" id="3.40.50.10540">
    <property type="entry name" value="Crotonobetainyl-coa:carnitine coa-transferase, domain 1"/>
    <property type="match status" value="1"/>
</dbReference>
<proteinExistence type="predicted"/>
<keyword evidence="1 2" id="KW-0808">Transferase</keyword>
<dbReference type="PANTHER" id="PTHR48207">
    <property type="entry name" value="SUCCINATE--HYDROXYMETHYLGLUTARATE COA-TRANSFERASE"/>
    <property type="match status" value="1"/>
</dbReference>
<dbReference type="InterPro" id="IPR044855">
    <property type="entry name" value="CoA-Trfase_III_dom3_sf"/>
</dbReference>
<evidence type="ECO:0000313" key="3">
    <source>
        <dbReference type="Proteomes" id="UP000475249"/>
    </source>
</evidence>
<dbReference type="Pfam" id="PF02515">
    <property type="entry name" value="CoA_transf_3"/>
    <property type="match status" value="1"/>
</dbReference>
<organism evidence="2 3">
    <name type="scientific">Poritiphilus flavus</name>
    <dbReference type="NCBI Taxonomy" id="2697053"/>
    <lineage>
        <taxon>Bacteria</taxon>
        <taxon>Pseudomonadati</taxon>
        <taxon>Bacteroidota</taxon>
        <taxon>Flavobacteriia</taxon>
        <taxon>Flavobacteriales</taxon>
        <taxon>Flavobacteriaceae</taxon>
        <taxon>Poritiphilus</taxon>
    </lineage>
</organism>
<name>A0A6L9EEW0_9FLAO</name>
<dbReference type="InterPro" id="IPR023606">
    <property type="entry name" value="CoA-Trfase_III_dom_1_sf"/>
</dbReference>
<reference evidence="2 3" key="1">
    <citation type="submission" date="2020-01" db="EMBL/GenBank/DDBJ databases">
        <title>Bacteria diversity of Porities sp.</title>
        <authorList>
            <person name="Wang G."/>
        </authorList>
    </citation>
    <scope>NUCLEOTIDE SEQUENCE [LARGE SCALE GENOMIC DNA]</scope>
    <source>
        <strain evidence="2 3">R33</strain>
    </source>
</reference>
<evidence type="ECO:0000256" key="1">
    <source>
        <dbReference type="ARBA" id="ARBA00022679"/>
    </source>
</evidence>
<dbReference type="InterPro" id="IPR050483">
    <property type="entry name" value="CoA-transferase_III_domain"/>
</dbReference>
<evidence type="ECO:0000313" key="2">
    <source>
        <dbReference type="EMBL" id="NAS13112.1"/>
    </source>
</evidence>
<dbReference type="RefSeq" id="WP_161436153.1">
    <property type="nucleotide sequence ID" value="NZ_WXYO01000006.1"/>
</dbReference>
<dbReference type="Gene3D" id="3.30.1540.10">
    <property type="entry name" value="formyl-coa transferase, domain 3"/>
    <property type="match status" value="1"/>
</dbReference>
<keyword evidence="3" id="KW-1185">Reference proteome</keyword>
<dbReference type="InterPro" id="IPR003673">
    <property type="entry name" value="CoA-Trfase_fam_III"/>
</dbReference>
<dbReference type="Proteomes" id="UP000475249">
    <property type="component" value="Unassembled WGS sequence"/>
</dbReference>
<gene>
    <name evidence="2" type="ORF">GTQ38_13940</name>
</gene>
<accession>A0A6L9EEW0</accession>
<sequence>MFKNLKVVELASVLAGPLTGTFFAELGARVIKIENKLTNGDVTRTWKLPTESKERSISAYYSAANFSKESLLLNVTDILDYEILIDHIKDADIVITNYKPSTATKLKLGYDDLKPYNPSLIYAELTGFGEDDSRPAFDVVLQAETGFMFMNGEPNRNPVKMPVALIDVLAAHHLKEAILCAIIDKLNTGKGKHIKVSLYESALASLANQATNWLMKEHIPQPMGTQHPNIAPYGDMYTTKDGKLLVLAIGSDKQFENLCMLLGIEFNEFGTNAQRVSKREALNSKISKCIAKETSGYWVSNLEQRNIPYGIVKNMQEVFQDRKAKKMLLSEVIEGIETVRVKTALV</sequence>
<protein>
    <submittedName>
        <fullName evidence="2">CoA transferase</fullName>
    </submittedName>
</protein>
<dbReference type="GO" id="GO:0008410">
    <property type="term" value="F:CoA-transferase activity"/>
    <property type="evidence" value="ECO:0007669"/>
    <property type="project" value="TreeGrafter"/>
</dbReference>
<dbReference type="AlphaFoldDB" id="A0A6L9EEW0"/>